<feature type="compositionally biased region" description="Acidic residues" evidence="1">
    <location>
        <begin position="719"/>
        <end position="731"/>
    </location>
</feature>
<dbReference type="AlphaFoldDB" id="A0A8H3IDE7"/>
<feature type="compositionally biased region" description="Basic and acidic residues" evidence="1">
    <location>
        <begin position="753"/>
        <end position="766"/>
    </location>
</feature>
<feature type="compositionally biased region" description="Basic and acidic residues" evidence="1">
    <location>
        <begin position="653"/>
        <end position="662"/>
    </location>
</feature>
<dbReference type="Proteomes" id="UP000664169">
    <property type="component" value="Unassembled WGS sequence"/>
</dbReference>
<dbReference type="OrthoDB" id="5339076at2759"/>
<feature type="compositionally biased region" description="Polar residues" evidence="1">
    <location>
        <begin position="700"/>
        <end position="715"/>
    </location>
</feature>
<feature type="compositionally biased region" description="Polar residues" evidence="1">
    <location>
        <begin position="184"/>
        <end position="193"/>
    </location>
</feature>
<evidence type="ECO:0000313" key="2">
    <source>
        <dbReference type="EMBL" id="CAF9914378.1"/>
    </source>
</evidence>
<keyword evidence="3" id="KW-1185">Reference proteome</keyword>
<evidence type="ECO:0000313" key="3">
    <source>
        <dbReference type="Proteomes" id="UP000664169"/>
    </source>
</evidence>
<dbReference type="InterPro" id="IPR018822">
    <property type="entry name" value="UPF0646"/>
</dbReference>
<dbReference type="Pfam" id="PF10336">
    <property type="entry name" value="DUF2420"/>
    <property type="match status" value="1"/>
</dbReference>
<comment type="caution">
    <text evidence="2">The sequence shown here is derived from an EMBL/GenBank/DDBJ whole genome shotgun (WGS) entry which is preliminary data.</text>
</comment>
<feature type="compositionally biased region" description="Low complexity" evidence="1">
    <location>
        <begin position="732"/>
        <end position="745"/>
    </location>
</feature>
<sequence length="778" mass="86129">MIFVPPERRYQENTTITIEAPMAHITMFNHVEDTEMAVDAGKVVQDGEDIDIDLEFTDDGHQDEMMTEDNIEPAYDMMLGDAIAVTEQDEVMTDEGPQDQMFDEEITDAPVDIIEVEEPEFIPDVELEDETKSIAHEPLHELGQQESLVAENTGVDPQVIGFQPGSEIIPATVNTELEDHTAVHNSGYNTTTSTKEEVEELITWESDEEEDEKDEKDDPEQVKVGDNTEVLQPGELPIVKSDEAQASKTLEHIPAAAEQSTDNTIIRDHDANANEKGEQNDADEQAIHNSGREAGTDNENSLAAVAHTVHQPDSESDQREAHANETAIKKQALDQLHPIVIRYMEEEMSLFPPTIEEEHNFFFLSEKKLAFESCANLFKAFREVLHENISDDEALVLVCPDLGLDIHESIPETSTLSVAQLLHLHLGLSHNDGHGPPSPMRLELKHRYDVSGRLNQLYALLNSGKGYSTLPNYSTSGQTHDEEHATDVEGFGDEENDDDQQSAGEVQATGLPSNDDYKIQNGLATPPRESNVKPENEELDFQSPAAVQKNHTPLKLDKVDETGTTAYATASEEDDGTAQRAELASAPDVIDYDDEDDALEETLTNAEQDVGNSSVLPKVDLSQQTTNPETYLAPSVTKDTDHSNTNDGFAHTIDNESFHEETFDLEDPAVESDTFKAQPANGKEVTKDSAPTVSGKGHPSINQETPTPQEISTTVKEFEEIDYSDDDDEPLPESSKQSFKVSQSSIRQSPKRSFQDLDEPGRDTKRIRSSLDSAPNFE</sequence>
<organism evidence="2 3">
    <name type="scientific">Gomphillus americanus</name>
    <dbReference type="NCBI Taxonomy" id="1940652"/>
    <lineage>
        <taxon>Eukaryota</taxon>
        <taxon>Fungi</taxon>
        <taxon>Dikarya</taxon>
        <taxon>Ascomycota</taxon>
        <taxon>Pezizomycotina</taxon>
        <taxon>Lecanoromycetes</taxon>
        <taxon>OSLEUM clade</taxon>
        <taxon>Ostropomycetidae</taxon>
        <taxon>Ostropales</taxon>
        <taxon>Graphidaceae</taxon>
        <taxon>Gomphilloideae</taxon>
        <taxon>Gomphillus</taxon>
    </lineage>
</organism>
<feature type="compositionally biased region" description="Acidic residues" evidence="1">
    <location>
        <begin position="490"/>
        <end position="500"/>
    </location>
</feature>
<proteinExistence type="predicted"/>
<gene>
    <name evidence="2" type="ORF">GOMPHAMPRED_008146</name>
</gene>
<name>A0A8H3IDE7_9LECA</name>
<protein>
    <submittedName>
        <fullName evidence="2">Uncharacterized protein</fullName>
    </submittedName>
</protein>
<dbReference type="EMBL" id="CAJPDQ010000009">
    <property type="protein sequence ID" value="CAF9914378.1"/>
    <property type="molecule type" value="Genomic_DNA"/>
</dbReference>
<accession>A0A8H3IDE7</accession>
<feature type="compositionally biased region" description="Polar residues" evidence="1">
    <location>
        <begin position="606"/>
        <end position="629"/>
    </location>
</feature>
<evidence type="ECO:0000256" key="1">
    <source>
        <dbReference type="SAM" id="MobiDB-lite"/>
    </source>
</evidence>
<feature type="compositionally biased region" description="Acidic residues" evidence="1">
    <location>
        <begin position="197"/>
        <end position="218"/>
    </location>
</feature>
<feature type="region of interest" description="Disordered" evidence="1">
    <location>
        <begin position="489"/>
        <end position="554"/>
    </location>
</feature>
<reference evidence="2" key="1">
    <citation type="submission" date="2021-03" db="EMBL/GenBank/DDBJ databases">
        <authorList>
            <person name="Tagirdzhanova G."/>
        </authorList>
    </citation>
    <scope>NUCLEOTIDE SEQUENCE</scope>
</reference>
<feature type="region of interest" description="Disordered" evidence="1">
    <location>
        <begin position="184"/>
        <end position="238"/>
    </location>
</feature>
<feature type="region of interest" description="Disordered" evidence="1">
    <location>
        <begin position="606"/>
        <end position="778"/>
    </location>
</feature>